<name>A0A9P4P5S9_9PLEO</name>
<dbReference type="PANTHER" id="PTHR43713">
    <property type="entry name" value="GLUTAMATE-1-SEMIALDEHYDE 2,1-AMINOMUTASE"/>
    <property type="match status" value="1"/>
</dbReference>
<evidence type="ECO:0000313" key="3">
    <source>
        <dbReference type="EMBL" id="KAF2438910.1"/>
    </source>
</evidence>
<evidence type="ECO:0000256" key="1">
    <source>
        <dbReference type="ARBA" id="ARBA00001933"/>
    </source>
</evidence>
<dbReference type="GO" id="GO:0008483">
    <property type="term" value="F:transaminase activity"/>
    <property type="evidence" value="ECO:0007669"/>
    <property type="project" value="InterPro"/>
</dbReference>
<proteinExistence type="predicted"/>
<reference evidence="3" key="1">
    <citation type="journal article" date="2020" name="Stud. Mycol.">
        <title>101 Dothideomycetes genomes: a test case for predicting lifestyles and emergence of pathogens.</title>
        <authorList>
            <person name="Haridas S."/>
            <person name="Albert R."/>
            <person name="Binder M."/>
            <person name="Bloem J."/>
            <person name="Labutti K."/>
            <person name="Salamov A."/>
            <person name="Andreopoulos B."/>
            <person name="Baker S."/>
            <person name="Barry K."/>
            <person name="Bills G."/>
            <person name="Bluhm B."/>
            <person name="Cannon C."/>
            <person name="Castanera R."/>
            <person name="Culley D."/>
            <person name="Daum C."/>
            <person name="Ezra D."/>
            <person name="Gonzalez J."/>
            <person name="Henrissat B."/>
            <person name="Kuo A."/>
            <person name="Liang C."/>
            <person name="Lipzen A."/>
            <person name="Lutzoni F."/>
            <person name="Magnuson J."/>
            <person name="Mondo S."/>
            <person name="Nolan M."/>
            <person name="Ohm R."/>
            <person name="Pangilinan J."/>
            <person name="Park H.-J."/>
            <person name="Ramirez L."/>
            <person name="Alfaro M."/>
            <person name="Sun H."/>
            <person name="Tritt A."/>
            <person name="Yoshinaga Y."/>
            <person name="Zwiers L.-H."/>
            <person name="Turgeon B."/>
            <person name="Goodwin S."/>
            <person name="Spatafora J."/>
            <person name="Crous P."/>
            <person name="Grigoriev I."/>
        </authorList>
    </citation>
    <scope>NUCLEOTIDE SEQUENCE</scope>
    <source>
        <strain evidence="3">CBS 690.94</strain>
    </source>
</reference>
<evidence type="ECO:0000313" key="4">
    <source>
        <dbReference type="Proteomes" id="UP000799764"/>
    </source>
</evidence>
<gene>
    <name evidence="3" type="ORF">P171DRAFT_490946</name>
</gene>
<dbReference type="InterPro" id="IPR005814">
    <property type="entry name" value="Aminotrans_3"/>
</dbReference>
<protein>
    <submittedName>
        <fullName evidence="3">Uncharacterized protein</fullName>
    </submittedName>
</protein>
<keyword evidence="4" id="KW-1185">Reference proteome</keyword>
<sequence length="201" mass="22148">MTAGWVLVYGERGAIKWHICPSPPNVLECDELNCFDFIRHGSSPCTIFRCRYNRRHLYPALKPAVFILDEVQMRRLSGGGLAALEGLEPDITTLRKWVGGGVAFGGRGEIMRIPRDGNALAPSGTFNNNNTLAMLAGYNGLSQIYTPSVAHAFNAIGDKLRSALPELRQINVTGRGTVMGIHFLEDGKKDVKSYKDRNDEV</sequence>
<dbReference type="Gene3D" id="3.90.1150.10">
    <property type="entry name" value="Aspartate Aminotransferase, domain 1"/>
    <property type="match status" value="1"/>
</dbReference>
<comment type="caution">
    <text evidence="3">The sequence shown here is derived from an EMBL/GenBank/DDBJ whole genome shotgun (WGS) entry which is preliminary data.</text>
</comment>
<dbReference type="InterPro" id="IPR015421">
    <property type="entry name" value="PyrdxlP-dep_Trfase_major"/>
</dbReference>
<dbReference type="AlphaFoldDB" id="A0A9P4P5S9"/>
<dbReference type="SUPFAM" id="SSF53383">
    <property type="entry name" value="PLP-dependent transferases"/>
    <property type="match status" value="1"/>
</dbReference>
<dbReference type="Gene3D" id="3.40.640.10">
    <property type="entry name" value="Type I PLP-dependent aspartate aminotransferase-like (Major domain)"/>
    <property type="match status" value="1"/>
</dbReference>
<comment type="cofactor">
    <cofactor evidence="1">
        <name>pyridoxal 5'-phosphate</name>
        <dbReference type="ChEBI" id="CHEBI:597326"/>
    </cofactor>
</comment>
<dbReference type="OrthoDB" id="425114at2759"/>
<dbReference type="Proteomes" id="UP000799764">
    <property type="component" value="Unassembled WGS sequence"/>
</dbReference>
<dbReference type="GO" id="GO:0030170">
    <property type="term" value="F:pyridoxal phosphate binding"/>
    <property type="evidence" value="ECO:0007669"/>
    <property type="project" value="InterPro"/>
</dbReference>
<keyword evidence="2" id="KW-0663">Pyridoxal phosphate</keyword>
<dbReference type="InterPro" id="IPR015422">
    <property type="entry name" value="PyrdxlP-dep_Trfase_small"/>
</dbReference>
<dbReference type="Pfam" id="PF00202">
    <property type="entry name" value="Aminotran_3"/>
    <property type="match status" value="1"/>
</dbReference>
<dbReference type="InterPro" id="IPR015424">
    <property type="entry name" value="PyrdxlP-dep_Trfase"/>
</dbReference>
<dbReference type="EMBL" id="MU001511">
    <property type="protein sequence ID" value="KAF2438910.1"/>
    <property type="molecule type" value="Genomic_DNA"/>
</dbReference>
<dbReference type="PANTHER" id="PTHR43713:SF3">
    <property type="entry name" value="GLUTAMATE-1-SEMIALDEHYDE 2,1-AMINOMUTASE 1, CHLOROPLASTIC-RELATED"/>
    <property type="match status" value="1"/>
</dbReference>
<evidence type="ECO:0000256" key="2">
    <source>
        <dbReference type="ARBA" id="ARBA00022898"/>
    </source>
</evidence>
<accession>A0A9P4P5S9</accession>
<organism evidence="3 4">
    <name type="scientific">Karstenula rhodostoma CBS 690.94</name>
    <dbReference type="NCBI Taxonomy" id="1392251"/>
    <lineage>
        <taxon>Eukaryota</taxon>
        <taxon>Fungi</taxon>
        <taxon>Dikarya</taxon>
        <taxon>Ascomycota</taxon>
        <taxon>Pezizomycotina</taxon>
        <taxon>Dothideomycetes</taxon>
        <taxon>Pleosporomycetidae</taxon>
        <taxon>Pleosporales</taxon>
        <taxon>Massarineae</taxon>
        <taxon>Didymosphaeriaceae</taxon>
        <taxon>Karstenula</taxon>
    </lineage>
</organism>